<organism evidence="2 3">
    <name type="scientific">Petrolisthes cinctipes</name>
    <name type="common">Flat porcelain crab</name>
    <dbReference type="NCBI Taxonomy" id="88211"/>
    <lineage>
        <taxon>Eukaryota</taxon>
        <taxon>Metazoa</taxon>
        <taxon>Ecdysozoa</taxon>
        <taxon>Arthropoda</taxon>
        <taxon>Crustacea</taxon>
        <taxon>Multicrustacea</taxon>
        <taxon>Malacostraca</taxon>
        <taxon>Eumalacostraca</taxon>
        <taxon>Eucarida</taxon>
        <taxon>Decapoda</taxon>
        <taxon>Pleocyemata</taxon>
        <taxon>Anomura</taxon>
        <taxon>Galatheoidea</taxon>
        <taxon>Porcellanidae</taxon>
        <taxon>Petrolisthes</taxon>
    </lineage>
</organism>
<evidence type="ECO:0000256" key="1">
    <source>
        <dbReference type="SAM" id="MobiDB-lite"/>
    </source>
</evidence>
<dbReference type="EMBL" id="JAWQEG010007926">
    <property type="protein sequence ID" value="KAK3851376.1"/>
    <property type="molecule type" value="Genomic_DNA"/>
</dbReference>
<comment type="caution">
    <text evidence="2">The sequence shown here is derived from an EMBL/GenBank/DDBJ whole genome shotgun (WGS) entry which is preliminary data.</text>
</comment>
<proteinExistence type="predicted"/>
<evidence type="ECO:0000313" key="2">
    <source>
        <dbReference type="EMBL" id="KAK3851376.1"/>
    </source>
</evidence>
<dbReference type="Proteomes" id="UP001286313">
    <property type="component" value="Unassembled WGS sequence"/>
</dbReference>
<keyword evidence="3" id="KW-1185">Reference proteome</keyword>
<accession>A0AAE1BIE9</accession>
<protein>
    <submittedName>
        <fullName evidence="2">Uncharacterized protein</fullName>
    </submittedName>
</protein>
<reference evidence="2" key="1">
    <citation type="submission" date="2023-10" db="EMBL/GenBank/DDBJ databases">
        <title>Genome assemblies of two species of porcelain crab, Petrolisthes cinctipes and Petrolisthes manimaculis (Anomura: Porcellanidae).</title>
        <authorList>
            <person name="Angst P."/>
        </authorList>
    </citation>
    <scope>NUCLEOTIDE SEQUENCE</scope>
    <source>
        <strain evidence="2">PB745_01</strain>
        <tissue evidence="2">Gill</tissue>
    </source>
</reference>
<feature type="non-terminal residue" evidence="2">
    <location>
        <position position="55"/>
    </location>
</feature>
<dbReference type="AlphaFoldDB" id="A0AAE1BIE9"/>
<gene>
    <name evidence="2" type="ORF">Pcinc_041972</name>
</gene>
<feature type="region of interest" description="Disordered" evidence="1">
    <location>
        <begin position="22"/>
        <end position="44"/>
    </location>
</feature>
<evidence type="ECO:0000313" key="3">
    <source>
        <dbReference type="Proteomes" id="UP001286313"/>
    </source>
</evidence>
<sequence length="55" mass="6138">MLSIQEIRESLQVAEQLARLSLTSGGDREDGEGDNLRANPPKPYVPPKQLLMYLV</sequence>
<name>A0AAE1BIE9_PETCI</name>